<gene>
    <name evidence="6" type="ORF">SAMN05877753_102263</name>
</gene>
<keyword evidence="3 5" id="KW-1133">Transmembrane helix</keyword>
<dbReference type="GO" id="GO:0043190">
    <property type="term" value="C:ATP-binding cassette (ABC) transporter complex"/>
    <property type="evidence" value="ECO:0007669"/>
    <property type="project" value="TreeGrafter"/>
</dbReference>
<dbReference type="CDD" id="cd16914">
    <property type="entry name" value="EcfT"/>
    <property type="match status" value="1"/>
</dbReference>
<feature type="transmembrane region" description="Helical" evidence="5">
    <location>
        <begin position="228"/>
        <end position="248"/>
    </location>
</feature>
<reference evidence="6 7" key="1">
    <citation type="submission" date="2017-08" db="EMBL/GenBank/DDBJ databases">
        <authorList>
            <person name="de Groot N.N."/>
        </authorList>
    </citation>
    <scope>NUCLEOTIDE SEQUENCE [LARGE SCALE GENOMIC DNA]</scope>
    <source>
        <strain evidence="6 7">JC228</strain>
    </source>
</reference>
<protein>
    <submittedName>
        <fullName evidence="6">Energy-coupling factor transport system permease protein</fullName>
    </submittedName>
</protein>
<organism evidence="6 7">
    <name type="scientific">Bacillus oleivorans</name>
    <dbReference type="NCBI Taxonomy" id="1448271"/>
    <lineage>
        <taxon>Bacteria</taxon>
        <taxon>Bacillati</taxon>
        <taxon>Bacillota</taxon>
        <taxon>Bacilli</taxon>
        <taxon>Bacillales</taxon>
        <taxon>Bacillaceae</taxon>
        <taxon>Bacillus</taxon>
    </lineage>
</organism>
<dbReference type="RefSeq" id="WP_097157457.1">
    <property type="nucleotide sequence ID" value="NZ_JBEPMQ010000001.1"/>
</dbReference>
<dbReference type="GO" id="GO:0006824">
    <property type="term" value="P:cobalt ion transport"/>
    <property type="evidence" value="ECO:0007669"/>
    <property type="project" value="TreeGrafter"/>
</dbReference>
<dbReference type="InterPro" id="IPR052770">
    <property type="entry name" value="Cobalt_transport_CbiQ"/>
</dbReference>
<dbReference type="OrthoDB" id="92887at2"/>
<dbReference type="Proteomes" id="UP000219546">
    <property type="component" value="Unassembled WGS sequence"/>
</dbReference>
<sequence length="258" mass="29635">MFLKSLNPSLKAGTITFVIMMLAFVFDPITPLLLLIWTMGITILFGQVSLKKWLFYFSPFLILAFGFFWTTIVFSKESASTGTVPIFWLEVPIDTFIIAISLSLRVLCFSALSLLFIFTTKPTDFILSLMQQCKLPPKLAYGILAGFRFLPMLKEELFIIRSAHRVRGVNRAKSLKHYAENVKRYSIPLLASSIRKAERTAIAMESKGFTGEKGRTFYRTMRITRNDWLFVFIMIAYLIGCSLISWKLGFFQFYKGQL</sequence>
<keyword evidence="7" id="KW-1185">Reference proteome</keyword>
<accession>A0A285CL06</accession>
<proteinExistence type="predicted"/>
<evidence type="ECO:0000256" key="3">
    <source>
        <dbReference type="ARBA" id="ARBA00022989"/>
    </source>
</evidence>
<evidence type="ECO:0000256" key="5">
    <source>
        <dbReference type="SAM" id="Phobius"/>
    </source>
</evidence>
<evidence type="ECO:0000256" key="1">
    <source>
        <dbReference type="ARBA" id="ARBA00004141"/>
    </source>
</evidence>
<dbReference type="AlphaFoldDB" id="A0A285CL06"/>
<evidence type="ECO:0000313" key="7">
    <source>
        <dbReference type="Proteomes" id="UP000219546"/>
    </source>
</evidence>
<feature type="transmembrane region" description="Helical" evidence="5">
    <location>
        <begin position="15"/>
        <end position="46"/>
    </location>
</feature>
<keyword evidence="2 5" id="KW-0812">Transmembrane</keyword>
<name>A0A285CL06_9BACI</name>
<dbReference type="InterPro" id="IPR003339">
    <property type="entry name" value="ABC/ECF_trnsptr_transmembrane"/>
</dbReference>
<evidence type="ECO:0000313" key="6">
    <source>
        <dbReference type="EMBL" id="SNX68055.1"/>
    </source>
</evidence>
<evidence type="ECO:0000256" key="4">
    <source>
        <dbReference type="ARBA" id="ARBA00023136"/>
    </source>
</evidence>
<feature type="transmembrane region" description="Helical" evidence="5">
    <location>
        <begin position="95"/>
        <end position="118"/>
    </location>
</feature>
<dbReference type="PANTHER" id="PTHR43723">
    <property type="entry name" value="COBALT TRANSPORT PROTEIN CBIQ"/>
    <property type="match status" value="1"/>
</dbReference>
<dbReference type="Pfam" id="PF02361">
    <property type="entry name" value="CbiQ"/>
    <property type="match status" value="1"/>
</dbReference>
<comment type="subcellular location">
    <subcellularLocation>
        <location evidence="1">Membrane</location>
        <topology evidence="1">Multi-pass membrane protein</topology>
    </subcellularLocation>
</comment>
<keyword evidence="4 5" id="KW-0472">Membrane</keyword>
<dbReference type="EMBL" id="OAOP01000002">
    <property type="protein sequence ID" value="SNX68055.1"/>
    <property type="molecule type" value="Genomic_DNA"/>
</dbReference>
<feature type="transmembrane region" description="Helical" evidence="5">
    <location>
        <begin position="53"/>
        <end position="75"/>
    </location>
</feature>
<dbReference type="PANTHER" id="PTHR43723:SF1">
    <property type="entry name" value="COBALT TRANSPORT PROTEIN CBIQ"/>
    <property type="match status" value="1"/>
</dbReference>
<evidence type="ECO:0000256" key="2">
    <source>
        <dbReference type="ARBA" id="ARBA00022692"/>
    </source>
</evidence>